<evidence type="ECO:0000259" key="4">
    <source>
        <dbReference type="PROSITE" id="PS01124"/>
    </source>
</evidence>
<dbReference type="Proteomes" id="UP000006690">
    <property type="component" value="Chromosome"/>
</dbReference>
<sequence>MLERRCFMSDRPEQTMDPLSQLLSLLKTESYVSGGVVLDPAQAVQWPAHDGVKCYAVVFGSCWLSVEGLAEPVRLTAGECYLLPPGPPFRLATDLTRKPVDFQTVRTEMISDIASKTHETSGCFLVGGHFLLAGRAARLLLHSLSPVVHVHRDADKKAMYWALERMAQEVRAPQPGSELIVQQLAFMLVIQALRLHADDSTTPRTGWLFALRDKKLSAAIACMHDAPGQGWTVETLATQVGMSRSAFAQHFSQTVGMAPAAYLTQWRMLLACDRLQQTDDSVLHIATSLGYESESAFRKAFKRVIGCTPGKFPAG</sequence>
<dbReference type="SMART" id="SM00342">
    <property type="entry name" value="HTH_ARAC"/>
    <property type="match status" value="1"/>
</dbReference>
<dbReference type="KEGG" id="paj:PAJ_1141"/>
<proteinExistence type="predicted"/>
<dbReference type="InterPro" id="IPR032783">
    <property type="entry name" value="AraC_lig"/>
</dbReference>
<protein>
    <submittedName>
        <fullName evidence="5">AraC-like transcription regulator YkgD</fullName>
    </submittedName>
</protein>
<dbReference type="PATRIC" id="fig|932677.3.peg.1318"/>
<evidence type="ECO:0000313" key="5">
    <source>
        <dbReference type="EMBL" id="BAK11221.1"/>
    </source>
</evidence>
<dbReference type="EMBL" id="AP012032">
    <property type="protein sequence ID" value="BAK11221.1"/>
    <property type="molecule type" value="Genomic_DNA"/>
</dbReference>
<feature type="domain" description="HTH araC/xylS-type" evidence="4">
    <location>
        <begin position="217"/>
        <end position="315"/>
    </location>
</feature>
<dbReference type="InterPro" id="IPR018060">
    <property type="entry name" value="HTH_AraC"/>
</dbReference>
<accession>A0A0H3KVX2</accession>
<dbReference type="PANTHER" id="PTHR46796">
    <property type="entry name" value="HTH-TYPE TRANSCRIPTIONAL ACTIVATOR RHAS-RELATED"/>
    <property type="match status" value="1"/>
</dbReference>
<dbReference type="eggNOG" id="COG2207">
    <property type="taxonomic scope" value="Bacteria"/>
</dbReference>
<dbReference type="Pfam" id="PF12852">
    <property type="entry name" value="Cupin_6"/>
    <property type="match status" value="1"/>
</dbReference>
<organism evidence="5 6">
    <name type="scientific">Pantoea ananatis (strain AJ13355)</name>
    <dbReference type="NCBI Taxonomy" id="932677"/>
    <lineage>
        <taxon>Bacteria</taxon>
        <taxon>Pseudomonadati</taxon>
        <taxon>Pseudomonadota</taxon>
        <taxon>Gammaproteobacteria</taxon>
        <taxon>Enterobacterales</taxon>
        <taxon>Erwiniaceae</taxon>
        <taxon>Pantoea</taxon>
    </lineage>
</organism>
<dbReference type="PANTHER" id="PTHR46796:SF7">
    <property type="entry name" value="ARAC FAMILY TRANSCRIPTIONAL REGULATOR"/>
    <property type="match status" value="1"/>
</dbReference>
<dbReference type="SUPFAM" id="SSF46689">
    <property type="entry name" value="Homeodomain-like"/>
    <property type="match status" value="2"/>
</dbReference>
<dbReference type="HOGENOM" id="CLU_000445_81_0_6"/>
<dbReference type="Gene3D" id="1.10.10.60">
    <property type="entry name" value="Homeodomain-like"/>
    <property type="match status" value="2"/>
</dbReference>
<reference evidence="6" key="1">
    <citation type="journal article" date="2012" name="Appl. Microbiol. Biotechnol.">
        <title>The complete genome sequence of Pantoea ananatis AJ13355, an organism with great biotechnological potential.</title>
        <authorList>
            <person name="Hara Y."/>
            <person name="Kadotani N."/>
            <person name="Izui H."/>
            <person name="Katashkina J.I."/>
            <person name="Kuvaeva T.M."/>
            <person name="Andreeva I.G."/>
            <person name="Golubeva L.I."/>
            <person name="Malko D.B."/>
            <person name="Makeev V.J."/>
            <person name="Mashko S.V."/>
            <person name="Kozlov Y.I."/>
        </authorList>
    </citation>
    <scope>NUCLEOTIDE SEQUENCE [LARGE SCALE GENOMIC DNA]</scope>
    <source>
        <strain evidence="6">AJ13355</strain>
    </source>
</reference>
<dbReference type="GO" id="GO:0043565">
    <property type="term" value="F:sequence-specific DNA binding"/>
    <property type="evidence" value="ECO:0007669"/>
    <property type="project" value="InterPro"/>
</dbReference>
<keyword evidence="1" id="KW-0805">Transcription regulation</keyword>
<dbReference type="InterPro" id="IPR009057">
    <property type="entry name" value="Homeodomain-like_sf"/>
</dbReference>
<gene>
    <name evidence="5" type="primary">ykgD</name>
    <name evidence="5" type="ordered locus">PAJ_1141</name>
</gene>
<dbReference type="PROSITE" id="PS01124">
    <property type="entry name" value="HTH_ARAC_FAMILY_2"/>
    <property type="match status" value="1"/>
</dbReference>
<evidence type="ECO:0000256" key="2">
    <source>
        <dbReference type="ARBA" id="ARBA00023125"/>
    </source>
</evidence>
<evidence type="ECO:0000256" key="1">
    <source>
        <dbReference type="ARBA" id="ARBA00023015"/>
    </source>
</evidence>
<evidence type="ECO:0000256" key="3">
    <source>
        <dbReference type="ARBA" id="ARBA00023163"/>
    </source>
</evidence>
<dbReference type="AlphaFoldDB" id="A0A0H3KVX2"/>
<dbReference type="InterPro" id="IPR050204">
    <property type="entry name" value="AraC_XylS_family_regulators"/>
</dbReference>
<evidence type="ECO:0000313" key="6">
    <source>
        <dbReference type="Proteomes" id="UP000006690"/>
    </source>
</evidence>
<keyword evidence="2" id="KW-0238">DNA-binding</keyword>
<dbReference type="OrthoDB" id="9783876at2"/>
<dbReference type="GO" id="GO:0003700">
    <property type="term" value="F:DNA-binding transcription factor activity"/>
    <property type="evidence" value="ECO:0007669"/>
    <property type="project" value="InterPro"/>
</dbReference>
<dbReference type="Pfam" id="PF12833">
    <property type="entry name" value="HTH_18"/>
    <property type="match status" value="1"/>
</dbReference>
<keyword evidence="3" id="KW-0804">Transcription</keyword>
<name>A0A0H3KVX2_PANAA</name>